<organism evidence="6 7">
    <name type="scientific">Halorubrum alkaliphilum</name>
    <dbReference type="NCBI Taxonomy" id="261290"/>
    <lineage>
        <taxon>Archaea</taxon>
        <taxon>Methanobacteriati</taxon>
        <taxon>Methanobacteriota</taxon>
        <taxon>Stenosarchaea group</taxon>
        <taxon>Halobacteria</taxon>
        <taxon>Halobacteriales</taxon>
        <taxon>Haloferacaceae</taxon>
        <taxon>Halorubrum</taxon>
    </lineage>
</organism>
<keyword evidence="4" id="KW-0411">Iron-sulfur</keyword>
<dbReference type="InterPro" id="IPR017900">
    <property type="entry name" value="4Fe4S_Fe_S_CS"/>
</dbReference>
<dbReference type="InterPro" id="IPR050954">
    <property type="entry name" value="ET_IronSulfur_Cluster-Binding"/>
</dbReference>
<dbReference type="PROSITE" id="PS00198">
    <property type="entry name" value="4FE4S_FER_1"/>
    <property type="match status" value="1"/>
</dbReference>
<gene>
    <name evidence="6" type="ORF">J2751_002809</name>
</gene>
<dbReference type="RefSeq" id="WP_209486814.1">
    <property type="nucleotide sequence ID" value="NZ_JAGGKQ010000029.1"/>
</dbReference>
<dbReference type="OrthoDB" id="2837at2157"/>
<evidence type="ECO:0000256" key="2">
    <source>
        <dbReference type="ARBA" id="ARBA00022723"/>
    </source>
</evidence>
<dbReference type="EMBL" id="JAGGKQ010000029">
    <property type="protein sequence ID" value="MBP1923764.1"/>
    <property type="molecule type" value="Genomic_DNA"/>
</dbReference>
<comment type="caution">
    <text evidence="6">The sequence shown here is derived from an EMBL/GenBank/DDBJ whole genome shotgun (WGS) entry which is preliminary data.</text>
</comment>
<reference evidence="6" key="1">
    <citation type="submission" date="2021-03" db="EMBL/GenBank/DDBJ databases">
        <title>Genomic Encyclopedia of Type Strains, Phase IV (KMG-IV): sequencing the most valuable type-strain genomes for metagenomic binning, comparative biology and taxonomic classification.</title>
        <authorList>
            <person name="Goeker M."/>
        </authorList>
    </citation>
    <scope>NUCLEOTIDE SEQUENCE</scope>
    <source>
        <strain evidence="6">DSM 23564</strain>
    </source>
</reference>
<evidence type="ECO:0000259" key="5">
    <source>
        <dbReference type="PROSITE" id="PS51379"/>
    </source>
</evidence>
<dbReference type="SUPFAM" id="SSF54862">
    <property type="entry name" value="4Fe-4S ferredoxins"/>
    <property type="match status" value="1"/>
</dbReference>
<proteinExistence type="predicted"/>
<dbReference type="AlphaFoldDB" id="A0A8T4GGU6"/>
<dbReference type="Pfam" id="PF13247">
    <property type="entry name" value="Fer4_11"/>
    <property type="match status" value="2"/>
</dbReference>
<evidence type="ECO:0000256" key="1">
    <source>
        <dbReference type="ARBA" id="ARBA00022485"/>
    </source>
</evidence>
<feature type="domain" description="4Fe-4S ferredoxin-type" evidence="5">
    <location>
        <begin position="28"/>
        <end position="58"/>
    </location>
</feature>
<evidence type="ECO:0000313" key="6">
    <source>
        <dbReference type="EMBL" id="MBP1923764.1"/>
    </source>
</evidence>
<sequence length="273" mass="30077">MTEAVDSLDDQMAAELDETDLQDEGVDLSMVIDLQRCTGCGACNIGCAQENNLQEGQAYSSRIIETNGKFPNVSYEYTPTLCNQCDDAPCAEGCPTKALYKGDGGITMHDHEKCIGCKACMVNCPYDEITLNKEDPHPRWEETDALIENGTASPKQVKERADVDENAPAYYNPNREVGEHEHPTRYKGVVEKCNFCVHRLNEGELPRCVEECPCEARIFGDLNDPDSKVNEILGKYNPDVLKEEQGTAPSVKYVRDYNGGGYEQGTGEAGLGD</sequence>
<dbReference type="PROSITE" id="PS51379">
    <property type="entry name" value="4FE4S_FER_2"/>
    <property type="match status" value="3"/>
</dbReference>
<protein>
    <submittedName>
        <fullName evidence="6">Molybdopterin-containing oxidoreductase family iron-sulfur binding subunit</fullName>
    </submittedName>
</protein>
<dbReference type="InterPro" id="IPR017896">
    <property type="entry name" value="4Fe4S_Fe-S-bd"/>
</dbReference>
<keyword evidence="1" id="KW-0004">4Fe-4S</keyword>
<dbReference type="CDD" id="cd10551">
    <property type="entry name" value="PsrB"/>
    <property type="match status" value="1"/>
</dbReference>
<accession>A0A8T4GGU6</accession>
<keyword evidence="3" id="KW-0408">Iron</keyword>
<name>A0A8T4GGU6_9EURY</name>
<dbReference type="Proteomes" id="UP000823588">
    <property type="component" value="Unassembled WGS sequence"/>
</dbReference>
<feature type="domain" description="4Fe-4S ferredoxin-type" evidence="5">
    <location>
        <begin position="105"/>
        <end position="134"/>
    </location>
</feature>
<dbReference type="GO" id="GO:0051539">
    <property type="term" value="F:4 iron, 4 sulfur cluster binding"/>
    <property type="evidence" value="ECO:0007669"/>
    <property type="project" value="UniProtKB-KW"/>
</dbReference>
<evidence type="ECO:0000256" key="3">
    <source>
        <dbReference type="ARBA" id="ARBA00023004"/>
    </source>
</evidence>
<dbReference type="GO" id="GO:0046872">
    <property type="term" value="F:metal ion binding"/>
    <property type="evidence" value="ECO:0007669"/>
    <property type="project" value="UniProtKB-KW"/>
</dbReference>
<keyword evidence="7" id="KW-1185">Reference proteome</keyword>
<dbReference type="Gene3D" id="3.30.70.20">
    <property type="match status" value="2"/>
</dbReference>
<keyword evidence="2" id="KW-0479">Metal-binding</keyword>
<feature type="domain" description="4Fe-4S ferredoxin-type" evidence="5">
    <location>
        <begin position="73"/>
        <end position="104"/>
    </location>
</feature>
<evidence type="ECO:0000256" key="4">
    <source>
        <dbReference type="ARBA" id="ARBA00023014"/>
    </source>
</evidence>
<dbReference type="GO" id="GO:0016491">
    <property type="term" value="F:oxidoreductase activity"/>
    <property type="evidence" value="ECO:0007669"/>
    <property type="project" value="UniProtKB-ARBA"/>
</dbReference>
<evidence type="ECO:0000313" key="7">
    <source>
        <dbReference type="Proteomes" id="UP000823588"/>
    </source>
</evidence>
<dbReference type="PANTHER" id="PTHR43177">
    <property type="entry name" value="PROTEIN NRFC"/>
    <property type="match status" value="1"/>
</dbReference>
<dbReference type="PANTHER" id="PTHR43177:SF3">
    <property type="entry name" value="PROTEIN NRFC HOMOLOG"/>
    <property type="match status" value="1"/>
</dbReference>